<feature type="non-terminal residue" evidence="3">
    <location>
        <position position="1"/>
    </location>
</feature>
<protein>
    <submittedName>
        <fullName evidence="3">Uncharacterized protein</fullName>
    </submittedName>
</protein>
<organism evidence="3 4">
    <name type="scientific">Flavobacterium silvaticum</name>
    <dbReference type="NCBI Taxonomy" id="1852020"/>
    <lineage>
        <taxon>Bacteria</taxon>
        <taxon>Pseudomonadati</taxon>
        <taxon>Bacteroidota</taxon>
        <taxon>Flavobacteriia</taxon>
        <taxon>Flavobacteriales</taxon>
        <taxon>Flavobacteriaceae</taxon>
        <taxon>Flavobacterium</taxon>
    </lineage>
</organism>
<dbReference type="EMBL" id="JAAMPU010000018">
    <property type="protein sequence ID" value="NMH26416.1"/>
    <property type="molecule type" value="Genomic_DNA"/>
</dbReference>
<dbReference type="RefSeq" id="WP_169525256.1">
    <property type="nucleotide sequence ID" value="NZ_JAAMPU010000017.1"/>
</dbReference>
<gene>
    <name evidence="2" type="ORF">G6047_00050</name>
    <name evidence="3" type="ORF">G6047_00055</name>
</gene>
<dbReference type="AlphaFoldDB" id="A0A972FI76"/>
<sequence>ENGQYNSPTHTGKTGNLMVFGSNPNDNPLKFRVRVHNACGWGNWREYHWGDGTTTPQPNPQPDKYFVVAPNPCQTGTSVN</sequence>
<proteinExistence type="predicted"/>
<evidence type="ECO:0000313" key="4">
    <source>
        <dbReference type="Proteomes" id="UP000712080"/>
    </source>
</evidence>
<feature type="region of interest" description="Disordered" evidence="1">
    <location>
        <begin position="1"/>
        <end position="21"/>
    </location>
</feature>
<accession>A0A972FI76</accession>
<evidence type="ECO:0000313" key="2">
    <source>
        <dbReference type="EMBL" id="NMH26415.1"/>
    </source>
</evidence>
<comment type="caution">
    <text evidence="3">The sequence shown here is derived from an EMBL/GenBank/DDBJ whole genome shotgun (WGS) entry which is preliminary data.</text>
</comment>
<evidence type="ECO:0000313" key="3">
    <source>
        <dbReference type="EMBL" id="NMH26416.1"/>
    </source>
</evidence>
<feature type="non-terminal residue" evidence="3">
    <location>
        <position position="80"/>
    </location>
</feature>
<feature type="compositionally biased region" description="Polar residues" evidence="1">
    <location>
        <begin position="1"/>
        <end position="14"/>
    </location>
</feature>
<evidence type="ECO:0000256" key="1">
    <source>
        <dbReference type="SAM" id="MobiDB-lite"/>
    </source>
</evidence>
<name>A0A972FI76_9FLAO</name>
<dbReference type="EMBL" id="JAAMPU010000017">
    <property type="protein sequence ID" value="NMH26415.1"/>
    <property type="molecule type" value="Genomic_DNA"/>
</dbReference>
<reference evidence="3" key="1">
    <citation type="submission" date="2020-02" db="EMBL/GenBank/DDBJ databases">
        <title>Flavobacterium sp. genome.</title>
        <authorList>
            <person name="Jung H.S."/>
            <person name="Baek J.H."/>
            <person name="Jeon C.O."/>
        </authorList>
    </citation>
    <scope>NUCLEOTIDE SEQUENCE</scope>
    <source>
        <strain evidence="3">SE-s28</strain>
    </source>
</reference>
<dbReference type="Proteomes" id="UP000712080">
    <property type="component" value="Unassembled WGS sequence"/>
</dbReference>
<keyword evidence="4" id="KW-1185">Reference proteome</keyword>